<reference evidence="1" key="1">
    <citation type="journal article" date="2020" name="Nature">
        <title>Giant virus diversity and host interactions through global metagenomics.</title>
        <authorList>
            <person name="Schulz F."/>
            <person name="Roux S."/>
            <person name="Paez-Espino D."/>
            <person name="Jungbluth S."/>
            <person name="Walsh D.A."/>
            <person name="Denef V.J."/>
            <person name="McMahon K.D."/>
            <person name="Konstantinidis K.T."/>
            <person name="Eloe-Fadrosh E.A."/>
            <person name="Kyrpides N.C."/>
            <person name="Woyke T."/>
        </authorList>
    </citation>
    <scope>NUCLEOTIDE SEQUENCE</scope>
    <source>
        <strain evidence="1">GVMAG-M-3300025860-20</strain>
    </source>
</reference>
<dbReference type="EMBL" id="MN740329">
    <property type="protein sequence ID" value="QHU00732.1"/>
    <property type="molecule type" value="Genomic_DNA"/>
</dbReference>
<name>A0A6C0J524_9ZZZZ</name>
<sequence length="60" mass="6869">MVTSSPVLIYGFYNGDIKDSPNIGNIKTYNMPLYGDPCDSLSVHEYNRIVFMDYSINRKT</sequence>
<dbReference type="AlphaFoldDB" id="A0A6C0J524"/>
<protein>
    <submittedName>
        <fullName evidence="1">Uncharacterized protein</fullName>
    </submittedName>
</protein>
<organism evidence="1">
    <name type="scientific">viral metagenome</name>
    <dbReference type="NCBI Taxonomy" id="1070528"/>
    <lineage>
        <taxon>unclassified sequences</taxon>
        <taxon>metagenomes</taxon>
        <taxon>organismal metagenomes</taxon>
    </lineage>
</organism>
<proteinExistence type="predicted"/>
<evidence type="ECO:0000313" key="1">
    <source>
        <dbReference type="EMBL" id="QHU00732.1"/>
    </source>
</evidence>
<accession>A0A6C0J524</accession>